<dbReference type="GO" id="GO:0005509">
    <property type="term" value="F:calcium ion binding"/>
    <property type="evidence" value="ECO:0007669"/>
    <property type="project" value="InterPro"/>
</dbReference>
<dbReference type="Proteomes" id="UP000021816">
    <property type="component" value="Unassembled WGS sequence"/>
</dbReference>
<keyword evidence="1" id="KW-0732">Signal</keyword>
<evidence type="ECO:0000259" key="2">
    <source>
        <dbReference type="PROSITE" id="PS51236"/>
    </source>
</evidence>
<organism evidence="3 4">
    <name type="scientific">Candidatus Accumulibacter appositus</name>
    <dbReference type="NCBI Taxonomy" id="1454003"/>
    <lineage>
        <taxon>Bacteria</taxon>
        <taxon>Pseudomonadati</taxon>
        <taxon>Pseudomonadota</taxon>
        <taxon>Betaproteobacteria</taxon>
        <taxon>Candidatus Accumulibacter</taxon>
    </lineage>
</organism>
<accession>A0A011NIU9</accession>
<name>A0A011NIU9_9PROT</name>
<dbReference type="Pfam" id="PF07589">
    <property type="entry name" value="PEP-CTERM"/>
    <property type="match status" value="1"/>
</dbReference>
<comment type="caution">
    <text evidence="3">The sequence shown here is derived from an EMBL/GenBank/DDBJ whole genome shotgun (WGS) entry which is preliminary data.</text>
</comment>
<dbReference type="NCBIfam" id="TIGR02595">
    <property type="entry name" value="PEP_CTERM"/>
    <property type="match status" value="1"/>
</dbReference>
<evidence type="ECO:0000313" key="4">
    <source>
        <dbReference type="Proteomes" id="UP000021816"/>
    </source>
</evidence>
<dbReference type="STRING" id="1454003.AW10_04216"/>
<feature type="signal peptide" evidence="1">
    <location>
        <begin position="1"/>
        <end position="34"/>
    </location>
</feature>
<reference evidence="3 4" key="1">
    <citation type="submission" date="2014-02" db="EMBL/GenBank/DDBJ databases">
        <title>Expanding our view of genomic diversity in Candidatus Accumulibacter clades.</title>
        <authorList>
            <person name="Skennerton C.T."/>
            <person name="Barr J.J."/>
            <person name="Slater F.R."/>
            <person name="Bond P.L."/>
            <person name="Tyson G.W."/>
        </authorList>
    </citation>
    <scope>NUCLEOTIDE SEQUENCE [LARGE SCALE GENOMIC DNA]</scope>
    <source>
        <strain evidence="4">BA-92</strain>
    </source>
</reference>
<dbReference type="InterPro" id="IPR008859">
    <property type="entry name" value="Thrombospondin_C"/>
</dbReference>
<dbReference type="AlphaFoldDB" id="A0A011NIU9"/>
<feature type="domain" description="TSP C-terminal" evidence="2">
    <location>
        <begin position="32"/>
        <end position="242"/>
    </location>
</feature>
<dbReference type="GO" id="GO:0007155">
    <property type="term" value="P:cell adhesion"/>
    <property type="evidence" value="ECO:0007669"/>
    <property type="project" value="InterPro"/>
</dbReference>
<dbReference type="InterPro" id="IPR013320">
    <property type="entry name" value="ConA-like_dom_sf"/>
</dbReference>
<dbReference type="InterPro" id="IPR013424">
    <property type="entry name" value="Ice-binding_C"/>
</dbReference>
<proteinExistence type="predicted"/>
<dbReference type="PROSITE" id="PS51236">
    <property type="entry name" value="TSP_CTER"/>
    <property type="match status" value="1"/>
</dbReference>
<sequence length="283" mass="29863">MLNFGKVNLTPLKRAFVALPLAVLPALAPALAHAAPVPVDLSGWVENGFKGNNGAGTWTVQAGNDSVLQSINGEPTVFFEAGSNAQGTTLRGTIKVNTSGDDDFVGFFLGYQDGELNSTAADFWMIDWKQANQAPATVGLALSHVSGDIRNGGNADPTFWAHTGTVNEVQRATNLGSTGWADFQEYAFDLLFTSTQIQVKVDGVLELDYAGSFTDGAFGFYNYSQSNVLYAGITEEALPDPCDANPPGVGACPPTEGSVPVPGTLWLMALGILGLGQMRRKRA</sequence>
<dbReference type="Gene3D" id="2.60.120.200">
    <property type="match status" value="1"/>
</dbReference>
<evidence type="ECO:0000256" key="1">
    <source>
        <dbReference type="SAM" id="SignalP"/>
    </source>
</evidence>
<protein>
    <recommendedName>
        <fullName evidence="2">TSP C-terminal domain-containing protein</fullName>
    </recommendedName>
</protein>
<evidence type="ECO:0000313" key="3">
    <source>
        <dbReference type="EMBL" id="EXI75181.1"/>
    </source>
</evidence>
<gene>
    <name evidence="3" type="ORF">AW10_04216</name>
</gene>
<dbReference type="EMBL" id="JEMX01000167">
    <property type="protein sequence ID" value="EXI75181.1"/>
    <property type="molecule type" value="Genomic_DNA"/>
</dbReference>
<dbReference type="SUPFAM" id="SSF49899">
    <property type="entry name" value="Concanavalin A-like lectins/glucanases"/>
    <property type="match status" value="1"/>
</dbReference>
<dbReference type="PATRIC" id="fig|1454003.3.peg.4281"/>
<dbReference type="Pfam" id="PF05735">
    <property type="entry name" value="TSP_C"/>
    <property type="match status" value="1"/>
</dbReference>
<dbReference type="GO" id="GO:0005576">
    <property type="term" value="C:extracellular region"/>
    <property type="evidence" value="ECO:0007669"/>
    <property type="project" value="InterPro"/>
</dbReference>
<feature type="chain" id="PRO_5001462327" description="TSP C-terminal domain-containing protein" evidence="1">
    <location>
        <begin position="35"/>
        <end position="283"/>
    </location>
</feature>